<dbReference type="AlphaFoldDB" id="A0A7W7PT47"/>
<evidence type="ECO:0000313" key="2">
    <source>
        <dbReference type="EMBL" id="MBB4900785.1"/>
    </source>
</evidence>
<sequence>MEVPPSLAGYAVPGHGIAPAEHLLDLPGFWPAYLGSVWDELAREPELFGADAADVDAAAEALHDATEVWPAHRVPLPGGRVLWIVHGNFPDEPSTDYLLTRPDRTRETRLASLPGHHAGLSWRDLVAVAGAVPADAEGVRDPDLRLLLLLPAYGDFETPADEATRRISAALTAVGVPAGSAPGTAGLFLDHPFWEAPLWPAGGEDLLSLPAGPTDPTGPTGTP</sequence>
<dbReference type="RefSeq" id="WP_184824658.1">
    <property type="nucleotide sequence ID" value="NZ_BMTK01000003.1"/>
</dbReference>
<comment type="caution">
    <text evidence="2">The sequence shown here is derived from an EMBL/GenBank/DDBJ whole genome shotgun (WGS) entry which is preliminary data.</text>
</comment>
<name>A0A7W7PT47_9ACTN</name>
<accession>A0A7W7PT47</accession>
<evidence type="ECO:0000313" key="3">
    <source>
        <dbReference type="Proteomes" id="UP000579523"/>
    </source>
</evidence>
<feature type="region of interest" description="Disordered" evidence="1">
    <location>
        <begin position="204"/>
        <end position="223"/>
    </location>
</feature>
<gene>
    <name evidence="2" type="ORF">FHS37_004856</name>
</gene>
<reference evidence="2 3" key="1">
    <citation type="submission" date="2020-08" db="EMBL/GenBank/DDBJ databases">
        <title>Genomic Encyclopedia of Type Strains, Phase III (KMG-III): the genomes of soil and plant-associated and newly described type strains.</title>
        <authorList>
            <person name="Whitman W."/>
        </authorList>
    </citation>
    <scope>NUCLEOTIDE SEQUENCE [LARGE SCALE GENOMIC DNA]</scope>
    <source>
        <strain evidence="2 3">CECT 3273</strain>
    </source>
</reference>
<protein>
    <submittedName>
        <fullName evidence="2">Uncharacterized protein</fullName>
    </submittedName>
</protein>
<evidence type="ECO:0000256" key="1">
    <source>
        <dbReference type="SAM" id="MobiDB-lite"/>
    </source>
</evidence>
<dbReference type="EMBL" id="JACHJI010000008">
    <property type="protein sequence ID" value="MBB4900785.1"/>
    <property type="molecule type" value="Genomic_DNA"/>
</dbReference>
<proteinExistence type="predicted"/>
<keyword evidence="3" id="KW-1185">Reference proteome</keyword>
<feature type="compositionally biased region" description="Low complexity" evidence="1">
    <location>
        <begin position="212"/>
        <end position="223"/>
    </location>
</feature>
<dbReference type="Proteomes" id="UP000579523">
    <property type="component" value="Unassembled WGS sequence"/>
</dbReference>
<organism evidence="2 3">
    <name type="scientific">Streptomyces griseomycini</name>
    <dbReference type="NCBI Taxonomy" id="66895"/>
    <lineage>
        <taxon>Bacteria</taxon>
        <taxon>Bacillati</taxon>
        <taxon>Actinomycetota</taxon>
        <taxon>Actinomycetes</taxon>
        <taxon>Kitasatosporales</taxon>
        <taxon>Streptomycetaceae</taxon>
        <taxon>Streptomyces</taxon>
    </lineage>
</organism>